<evidence type="ECO:0000313" key="2">
    <source>
        <dbReference type="EMBL" id="KAK1121738.1"/>
    </source>
</evidence>
<proteinExistence type="predicted"/>
<comment type="caution">
    <text evidence="2">The sequence shown here is derived from an EMBL/GenBank/DDBJ whole genome shotgun (WGS) entry which is preliminary data.</text>
</comment>
<sequence length="118" mass="13578">MRGLVGSGNSKVVAHYLADVCFRAAVVYNPPESSRRLEARATFAKDVEEKIASTSKRESNAKELIHVTYKRNEQKNNRTYKKRKAEYQSSVVKIQRAKGTARNKVPRNPKRRWKTADR</sequence>
<feature type="compositionally biased region" description="Basic residues" evidence="1">
    <location>
        <begin position="95"/>
        <end position="118"/>
    </location>
</feature>
<reference evidence="2" key="1">
    <citation type="submission" date="2021-10" db="EMBL/GenBank/DDBJ databases">
        <title>Melipona bicolor Genome sequencing and assembly.</title>
        <authorList>
            <person name="Araujo N.S."/>
            <person name="Arias M.C."/>
        </authorList>
    </citation>
    <scope>NUCLEOTIDE SEQUENCE</scope>
    <source>
        <strain evidence="2">USP_2M_L1-L4_2017</strain>
        <tissue evidence="2">Whole body</tissue>
    </source>
</reference>
<dbReference type="AlphaFoldDB" id="A0AA40KIU2"/>
<evidence type="ECO:0000256" key="1">
    <source>
        <dbReference type="SAM" id="MobiDB-lite"/>
    </source>
</evidence>
<evidence type="ECO:0000313" key="3">
    <source>
        <dbReference type="Proteomes" id="UP001177670"/>
    </source>
</evidence>
<protein>
    <submittedName>
        <fullName evidence="2">Uncharacterized protein</fullName>
    </submittedName>
</protein>
<keyword evidence="3" id="KW-1185">Reference proteome</keyword>
<name>A0AA40KIU2_9HYME</name>
<organism evidence="2 3">
    <name type="scientific">Melipona bicolor</name>
    <dbReference type="NCBI Taxonomy" id="60889"/>
    <lineage>
        <taxon>Eukaryota</taxon>
        <taxon>Metazoa</taxon>
        <taxon>Ecdysozoa</taxon>
        <taxon>Arthropoda</taxon>
        <taxon>Hexapoda</taxon>
        <taxon>Insecta</taxon>
        <taxon>Pterygota</taxon>
        <taxon>Neoptera</taxon>
        <taxon>Endopterygota</taxon>
        <taxon>Hymenoptera</taxon>
        <taxon>Apocrita</taxon>
        <taxon>Aculeata</taxon>
        <taxon>Apoidea</taxon>
        <taxon>Anthophila</taxon>
        <taxon>Apidae</taxon>
        <taxon>Melipona</taxon>
    </lineage>
</organism>
<gene>
    <name evidence="2" type="ORF">K0M31_010049</name>
</gene>
<dbReference type="EMBL" id="JAHYIQ010000025">
    <property type="protein sequence ID" value="KAK1121738.1"/>
    <property type="molecule type" value="Genomic_DNA"/>
</dbReference>
<feature type="region of interest" description="Disordered" evidence="1">
    <location>
        <begin position="72"/>
        <end position="118"/>
    </location>
</feature>
<accession>A0AA40KIU2</accession>
<dbReference type="Proteomes" id="UP001177670">
    <property type="component" value="Unassembled WGS sequence"/>
</dbReference>